<accession>A0A7D9IFZ8</accession>
<sequence>TNCAELNRTAPLAVYIYGWRVFIRHLEEYNSYTAHAEPSERKFHCSGADLGVVNGDASA</sequence>
<feature type="non-terminal residue" evidence="1">
    <location>
        <position position="59"/>
    </location>
</feature>
<protein>
    <submittedName>
        <fullName evidence="1">Uncharacterized protein</fullName>
    </submittedName>
</protein>
<organism evidence="1 2">
    <name type="scientific">Paramuricea clavata</name>
    <name type="common">Red gorgonian</name>
    <name type="synonym">Violescent sea-whip</name>
    <dbReference type="NCBI Taxonomy" id="317549"/>
    <lineage>
        <taxon>Eukaryota</taxon>
        <taxon>Metazoa</taxon>
        <taxon>Cnidaria</taxon>
        <taxon>Anthozoa</taxon>
        <taxon>Octocorallia</taxon>
        <taxon>Malacalcyonacea</taxon>
        <taxon>Plexauridae</taxon>
        <taxon>Paramuricea</taxon>
    </lineage>
</organism>
<feature type="non-terminal residue" evidence="1">
    <location>
        <position position="1"/>
    </location>
</feature>
<evidence type="ECO:0000313" key="2">
    <source>
        <dbReference type="Proteomes" id="UP001152795"/>
    </source>
</evidence>
<keyword evidence="2" id="KW-1185">Reference proteome</keyword>
<dbReference type="EMBL" id="CACRXK020005043">
    <property type="protein sequence ID" value="CAB4004915.1"/>
    <property type="molecule type" value="Genomic_DNA"/>
</dbReference>
<gene>
    <name evidence="1" type="ORF">PACLA_8A059554</name>
</gene>
<evidence type="ECO:0000313" key="1">
    <source>
        <dbReference type="EMBL" id="CAB4004915.1"/>
    </source>
</evidence>
<reference evidence="1" key="1">
    <citation type="submission" date="2020-04" db="EMBL/GenBank/DDBJ databases">
        <authorList>
            <person name="Alioto T."/>
            <person name="Alioto T."/>
            <person name="Gomez Garrido J."/>
        </authorList>
    </citation>
    <scope>NUCLEOTIDE SEQUENCE</scope>
    <source>
        <strain evidence="1">A484AB</strain>
    </source>
</reference>
<name>A0A7D9IFZ8_PARCT</name>
<comment type="caution">
    <text evidence="1">The sequence shown here is derived from an EMBL/GenBank/DDBJ whole genome shotgun (WGS) entry which is preliminary data.</text>
</comment>
<dbReference type="Proteomes" id="UP001152795">
    <property type="component" value="Unassembled WGS sequence"/>
</dbReference>
<dbReference type="AlphaFoldDB" id="A0A7D9IFZ8"/>
<proteinExistence type="predicted"/>